<evidence type="ECO:0000256" key="4">
    <source>
        <dbReference type="ARBA" id="ARBA00023136"/>
    </source>
</evidence>
<evidence type="ECO:0000313" key="8">
    <source>
        <dbReference type="Proteomes" id="UP000007875"/>
    </source>
</evidence>
<feature type="transmembrane region" description="Helical" evidence="5">
    <location>
        <begin position="185"/>
        <end position="206"/>
    </location>
</feature>
<evidence type="ECO:0000256" key="1">
    <source>
        <dbReference type="ARBA" id="ARBA00004141"/>
    </source>
</evidence>
<feature type="transmembrane region" description="Helical" evidence="5">
    <location>
        <begin position="129"/>
        <end position="149"/>
    </location>
</feature>
<dbReference type="GO" id="GO:0022857">
    <property type="term" value="F:transmembrane transporter activity"/>
    <property type="evidence" value="ECO:0007669"/>
    <property type="project" value="InterPro"/>
</dbReference>
<organism evidence="7 8">
    <name type="scientific">Ciona savignyi</name>
    <name type="common">Pacific transparent sea squirt</name>
    <dbReference type="NCBI Taxonomy" id="51511"/>
    <lineage>
        <taxon>Eukaryota</taxon>
        <taxon>Metazoa</taxon>
        <taxon>Chordata</taxon>
        <taxon>Tunicata</taxon>
        <taxon>Ascidiacea</taxon>
        <taxon>Phlebobranchia</taxon>
        <taxon>Cionidae</taxon>
        <taxon>Ciona</taxon>
    </lineage>
</organism>
<dbReference type="Gene3D" id="1.20.1250.20">
    <property type="entry name" value="MFS general substrate transporter like domains"/>
    <property type="match status" value="1"/>
</dbReference>
<feature type="transmembrane region" description="Helical" evidence="5">
    <location>
        <begin position="218"/>
        <end position="241"/>
    </location>
</feature>
<evidence type="ECO:0000256" key="2">
    <source>
        <dbReference type="ARBA" id="ARBA00022692"/>
    </source>
</evidence>
<feature type="transmembrane region" description="Helical" evidence="5">
    <location>
        <begin position="340"/>
        <end position="358"/>
    </location>
</feature>
<feature type="transmembrane region" description="Helical" evidence="5">
    <location>
        <begin position="458"/>
        <end position="480"/>
    </location>
</feature>
<evidence type="ECO:0000256" key="5">
    <source>
        <dbReference type="SAM" id="Phobius"/>
    </source>
</evidence>
<dbReference type="OMA" id="RCTRFKE"/>
<evidence type="ECO:0000259" key="6">
    <source>
        <dbReference type="PROSITE" id="PS50850"/>
    </source>
</evidence>
<protein>
    <recommendedName>
        <fullName evidence="6">Major facilitator superfamily (MFS) profile domain-containing protein</fullName>
    </recommendedName>
</protein>
<accession>H2ZB66</accession>
<dbReference type="InterPro" id="IPR036259">
    <property type="entry name" value="MFS_trans_sf"/>
</dbReference>
<keyword evidence="4 5" id="KW-0472">Membrane</keyword>
<dbReference type="AlphaFoldDB" id="H2ZB66"/>
<feature type="transmembrane region" description="Helical" evidence="5">
    <location>
        <begin position="253"/>
        <end position="271"/>
    </location>
</feature>
<feature type="transmembrane region" description="Helical" evidence="5">
    <location>
        <begin position="424"/>
        <end position="446"/>
    </location>
</feature>
<keyword evidence="8" id="KW-1185">Reference proteome</keyword>
<dbReference type="SUPFAM" id="SSF103473">
    <property type="entry name" value="MFS general substrate transporter"/>
    <property type="match status" value="1"/>
</dbReference>
<comment type="subcellular location">
    <subcellularLocation>
        <location evidence="1">Membrane</location>
        <topology evidence="1">Multi-pass membrane protein</topology>
    </subcellularLocation>
</comment>
<feature type="transmembrane region" description="Helical" evidence="5">
    <location>
        <begin position="20"/>
        <end position="44"/>
    </location>
</feature>
<feature type="transmembrane region" description="Helical" evidence="5">
    <location>
        <begin position="370"/>
        <end position="392"/>
    </location>
</feature>
<reference evidence="7" key="2">
    <citation type="submission" date="2025-08" db="UniProtKB">
        <authorList>
            <consortium name="Ensembl"/>
        </authorList>
    </citation>
    <scope>IDENTIFICATION</scope>
</reference>
<feature type="domain" description="Major facilitator superfamily (MFS) profile" evidence="6">
    <location>
        <begin position="86"/>
        <end position="512"/>
    </location>
</feature>
<keyword evidence="2 5" id="KW-0812">Transmembrane</keyword>
<dbReference type="PANTHER" id="PTHR24064">
    <property type="entry name" value="SOLUTE CARRIER FAMILY 22 MEMBER"/>
    <property type="match status" value="1"/>
</dbReference>
<proteinExistence type="predicted"/>
<feature type="transmembrane region" description="Helical" evidence="5">
    <location>
        <begin position="161"/>
        <end position="179"/>
    </location>
</feature>
<name>H2ZB66_CIOSA</name>
<dbReference type="Ensembl" id="ENSCSAVT00000015004.1">
    <property type="protein sequence ID" value="ENSCSAVP00000014831.1"/>
    <property type="gene ID" value="ENSCSAVG00000008679.1"/>
</dbReference>
<dbReference type="GO" id="GO:0016020">
    <property type="term" value="C:membrane"/>
    <property type="evidence" value="ECO:0007669"/>
    <property type="project" value="UniProtKB-SubCell"/>
</dbReference>
<evidence type="ECO:0000313" key="7">
    <source>
        <dbReference type="Ensembl" id="ENSCSAVP00000014831.1"/>
    </source>
</evidence>
<dbReference type="Pfam" id="PF07690">
    <property type="entry name" value="MFS_1"/>
    <property type="match status" value="1"/>
</dbReference>
<dbReference type="PROSITE" id="PS50850">
    <property type="entry name" value="MFS"/>
    <property type="match status" value="1"/>
</dbReference>
<feature type="transmembrane region" description="Helical" evidence="5">
    <location>
        <begin position="486"/>
        <end position="507"/>
    </location>
</feature>
<reference evidence="7" key="3">
    <citation type="submission" date="2025-09" db="UniProtKB">
        <authorList>
            <consortium name="Ensembl"/>
        </authorList>
    </citation>
    <scope>IDENTIFICATION</scope>
</reference>
<keyword evidence="3 5" id="KW-1133">Transmembrane helix</keyword>
<dbReference type="InterPro" id="IPR011701">
    <property type="entry name" value="MFS"/>
</dbReference>
<evidence type="ECO:0000256" key="3">
    <source>
        <dbReference type="ARBA" id="ARBA00022989"/>
    </source>
</evidence>
<feature type="transmembrane region" description="Helical" evidence="5">
    <location>
        <begin position="399"/>
        <end position="418"/>
    </location>
</feature>
<dbReference type="GeneTree" id="ENSGT00940000163251"/>
<sequence length="527" mass="59941">MGYDSLIERVGSFGLFQKRLFVLFFLNGIPNGLLITSIVFLHFVPTHRCKLPFYERQYNQDNMSLLRHRRTDVVSGIFPRCRLINCWVTNYLGAIPEVDNVKCYNGYDYVSDTGIKSAMMEFDVVCENAWIKPLISSLFFVGIAIGTLSGSISDRFGRRPVFLAFTFIQFFSVFCTSFPPDITTYGVLFVLCGLSQTINFMCAFIIGAEFTTPDRRNFLSISSFVSYSVGYLIGPFFSYFIPNWRWLMRLNGLIGILYIPYQLTLNLNNYFRLIPESPRWLLSNGKRKTAITVLEQVAQMNNLTYPIKRKMSLTSQKMTTQQETFYFVFLAVIRNSRMRIMIMVISFSWMSIAIVYFGISLSVDTLSGDIFINCFLMGLIEIPGLIAAFMGVKYCSRSYAHSGFMFISGFACLLAALFKNVYPTVTLMFALIGKTANAGVFYIVFVHTAEIVPTNVRHFYMCAGSFAGRVGSVIAPFFGYAGKCCMFTILQLYGYFGFVALMTLLFLPNTHLKRLPESIADVLKMDR</sequence>
<reference evidence="8" key="1">
    <citation type="submission" date="2003-08" db="EMBL/GenBank/DDBJ databases">
        <authorList>
            <person name="Birren B."/>
            <person name="Nusbaum C."/>
            <person name="Abebe A."/>
            <person name="Abouelleil A."/>
            <person name="Adekoya E."/>
            <person name="Ait-zahra M."/>
            <person name="Allen N."/>
            <person name="Allen T."/>
            <person name="An P."/>
            <person name="Anderson M."/>
            <person name="Anderson S."/>
            <person name="Arachchi H."/>
            <person name="Armbruster J."/>
            <person name="Bachantsang P."/>
            <person name="Baldwin J."/>
            <person name="Barry A."/>
            <person name="Bayul T."/>
            <person name="Blitshsteyn B."/>
            <person name="Bloom T."/>
            <person name="Blye J."/>
            <person name="Boguslavskiy L."/>
            <person name="Borowsky M."/>
            <person name="Boukhgalter B."/>
            <person name="Brunache A."/>
            <person name="Butler J."/>
            <person name="Calixte N."/>
            <person name="Calvo S."/>
            <person name="Camarata J."/>
            <person name="Campo K."/>
            <person name="Chang J."/>
            <person name="Cheshatsang Y."/>
            <person name="Citroen M."/>
            <person name="Collymore A."/>
            <person name="Considine T."/>
            <person name="Cook A."/>
            <person name="Cooke P."/>
            <person name="Corum B."/>
            <person name="Cuomo C."/>
            <person name="David R."/>
            <person name="Dawoe T."/>
            <person name="Degray S."/>
            <person name="Dodge S."/>
            <person name="Dooley K."/>
            <person name="Dorje P."/>
            <person name="Dorjee K."/>
            <person name="Dorris L."/>
            <person name="Duffey N."/>
            <person name="Dupes A."/>
            <person name="Elkins T."/>
            <person name="Engels R."/>
            <person name="Erickson J."/>
            <person name="Farina A."/>
            <person name="Faro S."/>
            <person name="Ferreira P."/>
            <person name="Fischer H."/>
            <person name="Fitzgerald M."/>
            <person name="Foley K."/>
            <person name="Gage D."/>
            <person name="Galagan J."/>
            <person name="Gearin G."/>
            <person name="Gnerre S."/>
            <person name="Gnirke A."/>
            <person name="Goyette A."/>
            <person name="Graham J."/>
            <person name="Grandbois E."/>
            <person name="Gyaltsen K."/>
            <person name="Hafez N."/>
            <person name="Hagopian D."/>
            <person name="Hagos B."/>
            <person name="Hall J."/>
            <person name="Hatcher B."/>
            <person name="Heller A."/>
            <person name="Higgins H."/>
            <person name="Honan T."/>
            <person name="Horn A."/>
            <person name="Houde N."/>
            <person name="Hughes L."/>
            <person name="Hulme W."/>
            <person name="Husby E."/>
            <person name="Iliev I."/>
            <person name="Jaffe D."/>
            <person name="Jones C."/>
            <person name="Kamal M."/>
            <person name="Kamat A."/>
            <person name="Kamvysselis M."/>
            <person name="Karlsson E."/>
            <person name="Kells C."/>
            <person name="Kieu A."/>
            <person name="Kisner P."/>
            <person name="Kodira C."/>
            <person name="Kulbokas E."/>
            <person name="Labutti K."/>
            <person name="Lama D."/>
            <person name="Landers T."/>
            <person name="Leger J."/>
            <person name="Levine S."/>
            <person name="Lewis D."/>
            <person name="Lewis T."/>
            <person name="Lindblad-toh K."/>
            <person name="Liu X."/>
            <person name="Lokyitsang T."/>
            <person name="Lokyitsang Y."/>
            <person name="Lucien O."/>
            <person name="Lui A."/>
            <person name="Ma L.J."/>
            <person name="Mabbitt R."/>
            <person name="Macdonald J."/>
            <person name="Maclean C."/>
            <person name="Major J."/>
            <person name="Manning J."/>
            <person name="Marabella R."/>
            <person name="Maru K."/>
            <person name="Matthews C."/>
            <person name="Mauceli E."/>
            <person name="Mccarthy M."/>
            <person name="Mcdonough S."/>
            <person name="Mcghee T."/>
            <person name="Meldrim J."/>
            <person name="Meneus L."/>
            <person name="Mesirov J."/>
            <person name="Mihalev A."/>
            <person name="Mihova T."/>
            <person name="Mikkelsen T."/>
            <person name="Mlenga V."/>
            <person name="Moru K."/>
            <person name="Mozes J."/>
            <person name="Mulrain L."/>
            <person name="Munson G."/>
            <person name="Naylor J."/>
            <person name="Newes C."/>
            <person name="Nguyen C."/>
            <person name="Nguyen N."/>
            <person name="Nguyen T."/>
            <person name="Nicol R."/>
            <person name="Nielsen C."/>
            <person name="Nizzari M."/>
            <person name="Norbu C."/>
            <person name="Norbu N."/>
            <person name="O'donnell P."/>
            <person name="Okoawo O."/>
            <person name="O'leary S."/>
            <person name="Omotosho B."/>
            <person name="O'neill K."/>
            <person name="Osman S."/>
            <person name="Parker S."/>
            <person name="Perrin D."/>
            <person name="Phunkhang P."/>
            <person name="Piqani B."/>
            <person name="Purcell S."/>
            <person name="Rachupka T."/>
            <person name="Ramasamy U."/>
            <person name="Rameau R."/>
            <person name="Ray V."/>
            <person name="Raymond C."/>
            <person name="Retta R."/>
            <person name="Richardson S."/>
            <person name="Rise C."/>
            <person name="Rodriguez J."/>
            <person name="Rogers J."/>
            <person name="Rogov P."/>
            <person name="Rutman M."/>
            <person name="Schupbach R."/>
            <person name="Seaman C."/>
            <person name="Settipalli S."/>
            <person name="Sharpe T."/>
            <person name="Sheridan J."/>
            <person name="Sherpa N."/>
            <person name="Shi J."/>
            <person name="Smirnov S."/>
            <person name="Smith C."/>
            <person name="Sougnez C."/>
            <person name="Spencer B."/>
            <person name="Stalker J."/>
            <person name="Stange-thomann N."/>
            <person name="Stavropoulos S."/>
            <person name="Stetson K."/>
            <person name="Stone C."/>
            <person name="Stone S."/>
            <person name="Stubbs M."/>
            <person name="Talamas J."/>
            <person name="Tchuinga P."/>
            <person name="Tenzing P."/>
            <person name="Tesfaye S."/>
            <person name="Theodore J."/>
            <person name="Thoulutsang Y."/>
            <person name="Topham K."/>
            <person name="Towey S."/>
            <person name="Tsamla T."/>
            <person name="Tsomo N."/>
            <person name="Vallee D."/>
            <person name="Vassiliev H."/>
            <person name="Venkataraman V."/>
            <person name="Vinson J."/>
            <person name="Vo A."/>
            <person name="Wade C."/>
            <person name="Wang S."/>
            <person name="Wangchuk T."/>
            <person name="Wangdi T."/>
            <person name="Whittaker C."/>
            <person name="Wilkinson J."/>
            <person name="Wu Y."/>
            <person name="Wyman D."/>
            <person name="Yadav S."/>
            <person name="Yang S."/>
            <person name="Yang X."/>
            <person name="Yeager S."/>
            <person name="Yee E."/>
            <person name="Young G."/>
            <person name="Zainoun J."/>
            <person name="Zembeck L."/>
            <person name="Zimmer A."/>
            <person name="Zody M."/>
            <person name="Lander E."/>
        </authorList>
    </citation>
    <scope>NUCLEOTIDE SEQUENCE [LARGE SCALE GENOMIC DNA]</scope>
</reference>
<dbReference type="Proteomes" id="UP000007875">
    <property type="component" value="Unassembled WGS sequence"/>
</dbReference>
<dbReference type="InterPro" id="IPR020846">
    <property type="entry name" value="MFS_dom"/>
</dbReference>